<dbReference type="AlphaFoldDB" id="S3UYT3"/>
<keyword evidence="3" id="KW-1185">Reference proteome</keyword>
<comment type="caution">
    <text evidence="2">The sequence shown here is derived from an EMBL/GenBank/DDBJ whole genome shotgun (WGS) entry which is preliminary data.</text>
</comment>
<evidence type="ECO:0000313" key="3">
    <source>
        <dbReference type="Proteomes" id="UP000014540"/>
    </source>
</evidence>
<feature type="region of interest" description="Disordered" evidence="1">
    <location>
        <begin position="1"/>
        <end position="33"/>
    </location>
</feature>
<evidence type="ECO:0000256" key="1">
    <source>
        <dbReference type="SAM" id="MobiDB-lite"/>
    </source>
</evidence>
<sequence length="44" mass="4927">MAGPGFDPEPPNQGHHIRTVLGVRGPDMSLQIPPHRLRDISWNE</sequence>
<accession>S3UYT3</accession>
<dbReference type="Proteomes" id="UP000014540">
    <property type="component" value="Unassembled WGS sequence"/>
</dbReference>
<protein>
    <submittedName>
        <fullName evidence="2">Uncharacterized protein</fullName>
    </submittedName>
</protein>
<organism evidence="2 3">
    <name type="scientific">Leptospira fainei serovar Hurstbridge str. BUT 6</name>
    <dbReference type="NCBI Taxonomy" id="1193011"/>
    <lineage>
        <taxon>Bacteria</taxon>
        <taxon>Pseudomonadati</taxon>
        <taxon>Spirochaetota</taxon>
        <taxon>Spirochaetia</taxon>
        <taxon>Leptospirales</taxon>
        <taxon>Leptospiraceae</taxon>
        <taxon>Leptospira</taxon>
    </lineage>
</organism>
<proteinExistence type="predicted"/>
<name>S3UYT3_9LEPT</name>
<dbReference type="EMBL" id="AKWZ02000010">
    <property type="protein sequence ID" value="EPG74393.1"/>
    <property type="molecule type" value="Genomic_DNA"/>
</dbReference>
<dbReference type="STRING" id="1193011.LEP1GSC058_3209"/>
<gene>
    <name evidence="2" type="ORF">LEP1GSC058_3209</name>
</gene>
<evidence type="ECO:0000313" key="2">
    <source>
        <dbReference type="EMBL" id="EPG74393.1"/>
    </source>
</evidence>
<reference evidence="2" key="1">
    <citation type="submission" date="2013-04" db="EMBL/GenBank/DDBJ databases">
        <authorList>
            <person name="Harkins D.M."/>
            <person name="Durkin A.S."/>
            <person name="Selengut J.D."/>
            <person name="Sanka R."/>
            <person name="DePew J."/>
            <person name="Purushe J."/>
            <person name="Ahmed A."/>
            <person name="van der Linden H."/>
            <person name="Goris M.G.A."/>
            <person name="Hartskeerl R.A."/>
            <person name="Vinetz J.M."/>
            <person name="Sutton G.G."/>
            <person name="Nelson W.C."/>
            <person name="Fouts D.E."/>
        </authorList>
    </citation>
    <scope>NUCLEOTIDE SEQUENCE [LARGE SCALE GENOMIC DNA]</scope>
    <source>
        <strain evidence="2">BUT 6</strain>
    </source>
</reference>